<gene>
    <name evidence="7" type="ORF">GCM10022287_05040</name>
</gene>
<keyword evidence="4" id="KW-0564">Palmitate</keyword>
<dbReference type="CDD" id="cd13585">
    <property type="entry name" value="PBP2_TMBP_like"/>
    <property type="match status" value="1"/>
</dbReference>
<evidence type="ECO:0000313" key="7">
    <source>
        <dbReference type="EMBL" id="GAA4169018.1"/>
    </source>
</evidence>
<evidence type="ECO:0000313" key="8">
    <source>
        <dbReference type="Proteomes" id="UP001501079"/>
    </source>
</evidence>
<dbReference type="PANTHER" id="PTHR43649">
    <property type="entry name" value="ARABINOSE-BINDING PROTEIN-RELATED"/>
    <property type="match status" value="1"/>
</dbReference>
<feature type="chain" id="PRO_5047476924" evidence="6">
    <location>
        <begin position="21"/>
        <end position="415"/>
    </location>
</feature>
<name>A0ABP7ZS86_9MICO</name>
<keyword evidence="3" id="KW-0472">Membrane</keyword>
<dbReference type="RefSeq" id="WP_344751698.1">
    <property type="nucleotide sequence ID" value="NZ_BAABBW010000001.1"/>
</dbReference>
<reference evidence="8" key="1">
    <citation type="journal article" date="2019" name="Int. J. Syst. Evol. Microbiol.">
        <title>The Global Catalogue of Microorganisms (GCM) 10K type strain sequencing project: providing services to taxonomists for standard genome sequencing and annotation.</title>
        <authorList>
            <consortium name="The Broad Institute Genomics Platform"/>
            <consortium name="The Broad Institute Genome Sequencing Center for Infectious Disease"/>
            <person name="Wu L."/>
            <person name="Ma J."/>
        </authorList>
    </citation>
    <scope>NUCLEOTIDE SEQUENCE [LARGE SCALE GENOMIC DNA]</scope>
    <source>
        <strain evidence="8">JCM 17591</strain>
    </source>
</reference>
<accession>A0ABP7ZS86</accession>
<evidence type="ECO:0000256" key="4">
    <source>
        <dbReference type="ARBA" id="ARBA00023139"/>
    </source>
</evidence>
<sequence length="415" mass="43803">MNKKLVATAAVAALAVVGLAGCSSSGGGNASGGKTTVTYSDFISAGGNEKNLQAIVDSFEKANPDITIKVTTTAYADYFTKLQTDLAAGTQSDVFDVDAGSYATYQSQGVLAPLDGVTASAYRTSVLDTYKTGGKQYGLPTSFSNVVLFYNKDLFDKAGVSYPTKDWTWADEQAAAEKLTDKSKGIWGDYQPVTYNEYYKAVVQAGGQFLSDDGKKAAFNDAAGKKAADWIAGKSGTVMPTAADGAGTADFDTNLFKAGKLAMWHTGIWMFSTLGQLPFGWDVQVEPGDTQQASATFSNAVVVSKDAKDKTAAQKWAEYLTSSKEMVDVRLKAGWELPAVSDESLLQPYLTAGTPANRQAVFDSLEKVANAPQLGANSQKIQDDVTNALGEIAAGRQKTATAIPATAEQVDSLLK</sequence>
<proteinExistence type="predicted"/>
<protein>
    <submittedName>
        <fullName evidence="7">Sugar ABC transporter substrate-binding protein</fullName>
    </submittedName>
</protein>
<feature type="signal peptide" evidence="6">
    <location>
        <begin position="1"/>
        <end position="20"/>
    </location>
</feature>
<organism evidence="7 8">
    <name type="scientific">Gryllotalpicola koreensis</name>
    <dbReference type="NCBI Taxonomy" id="993086"/>
    <lineage>
        <taxon>Bacteria</taxon>
        <taxon>Bacillati</taxon>
        <taxon>Actinomycetota</taxon>
        <taxon>Actinomycetes</taxon>
        <taxon>Micrococcales</taxon>
        <taxon>Microbacteriaceae</taxon>
        <taxon>Gryllotalpicola</taxon>
    </lineage>
</organism>
<comment type="caution">
    <text evidence="7">The sequence shown here is derived from an EMBL/GenBank/DDBJ whole genome shotgun (WGS) entry which is preliminary data.</text>
</comment>
<dbReference type="SUPFAM" id="SSF53850">
    <property type="entry name" value="Periplasmic binding protein-like II"/>
    <property type="match status" value="1"/>
</dbReference>
<keyword evidence="5" id="KW-0449">Lipoprotein</keyword>
<dbReference type="InterPro" id="IPR050490">
    <property type="entry name" value="Bact_solute-bd_prot1"/>
</dbReference>
<evidence type="ECO:0000256" key="2">
    <source>
        <dbReference type="ARBA" id="ARBA00022729"/>
    </source>
</evidence>
<evidence type="ECO:0000256" key="6">
    <source>
        <dbReference type="SAM" id="SignalP"/>
    </source>
</evidence>
<dbReference type="InterPro" id="IPR006059">
    <property type="entry name" value="SBP"/>
</dbReference>
<dbReference type="Gene3D" id="3.40.190.10">
    <property type="entry name" value="Periplasmic binding protein-like II"/>
    <property type="match status" value="1"/>
</dbReference>
<keyword evidence="8" id="KW-1185">Reference proteome</keyword>
<dbReference type="PANTHER" id="PTHR43649:SF33">
    <property type="entry name" value="POLYGALACTURONAN_RHAMNOGALACTURONAN-BINDING PROTEIN YTCQ"/>
    <property type="match status" value="1"/>
</dbReference>
<dbReference type="Proteomes" id="UP001501079">
    <property type="component" value="Unassembled WGS sequence"/>
</dbReference>
<dbReference type="EMBL" id="BAABBW010000001">
    <property type="protein sequence ID" value="GAA4169018.1"/>
    <property type="molecule type" value="Genomic_DNA"/>
</dbReference>
<dbReference type="PROSITE" id="PS51257">
    <property type="entry name" value="PROKAR_LIPOPROTEIN"/>
    <property type="match status" value="1"/>
</dbReference>
<evidence type="ECO:0000256" key="1">
    <source>
        <dbReference type="ARBA" id="ARBA00022475"/>
    </source>
</evidence>
<evidence type="ECO:0000256" key="3">
    <source>
        <dbReference type="ARBA" id="ARBA00023136"/>
    </source>
</evidence>
<evidence type="ECO:0000256" key="5">
    <source>
        <dbReference type="ARBA" id="ARBA00023288"/>
    </source>
</evidence>
<dbReference type="Pfam" id="PF01547">
    <property type="entry name" value="SBP_bac_1"/>
    <property type="match status" value="1"/>
</dbReference>
<keyword evidence="2 6" id="KW-0732">Signal</keyword>
<keyword evidence="1" id="KW-1003">Cell membrane</keyword>